<protein>
    <submittedName>
        <fullName evidence="1">Sad1/unc-84-like protein-related</fullName>
    </submittedName>
</protein>
<dbReference type="EMBL" id="CM043021">
    <property type="protein sequence ID" value="KAI4457747.1"/>
    <property type="molecule type" value="Genomic_DNA"/>
</dbReference>
<evidence type="ECO:0000313" key="2">
    <source>
        <dbReference type="Proteomes" id="UP001056778"/>
    </source>
</evidence>
<accession>A0ACB9SRZ8</accession>
<dbReference type="Proteomes" id="UP001056778">
    <property type="component" value="Chromosome 7"/>
</dbReference>
<name>A0ACB9SRZ8_HOLOL</name>
<organism evidence="1 2">
    <name type="scientific">Holotrichia oblita</name>
    <name type="common">Chafer beetle</name>
    <dbReference type="NCBI Taxonomy" id="644536"/>
    <lineage>
        <taxon>Eukaryota</taxon>
        <taxon>Metazoa</taxon>
        <taxon>Ecdysozoa</taxon>
        <taxon>Arthropoda</taxon>
        <taxon>Hexapoda</taxon>
        <taxon>Insecta</taxon>
        <taxon>Pterygota</taxon>
        <taxon>Neoptera</taxon>
        <taxon>Endopterygota</taxon>
        <taxon>Coleoptera</taxon>
        <taxon>Polyphaga</taxon>
        <taxon>Scarabaeiformia</taxon>
        <taxon>Scarabaeidae</taxon>
        <taxon>Melolonthinae</taxon>
        <taxon>Holotrichia</taxon>
    </lineage>
</organism>
<reference evidence="1" key="1">
    <citation type="submission" date="2022-04" db="EMBL/GenBank/DDBJ databases">
        <title>Chromosome-scale genome assembly of Holotrichia oblita Faldermann.</title>
        <authorList>
            <person name="Rongchong L."/>
        </authorList>
    </citation>
    <scope>NUCLEOTIDE SEQUENCE</scope>
    <source>
        <strain evidence="1">81SQS9</strain>
    </source>
</reference>
<comment type="caution">
    <text evidence="1">The sequence shown here is derived from an EMBL/GenBank/DDBJ whole genome shotgun (WGS) entry which is preliminary data.</text>
</comment>
<keyword evidence="2" id="KW-1185">Reference proteome</keyword>
<gene>
    <name evidence="1" type="ORF">MML48_7g00001745</name>
</gene>
<proteinExistence type="predicted"/>
<evidence type="ECO:0000313" key="1">
    <source>
        <dbReference type="EMBL" id="KAI4457747.1"/>
    </source>
</evidence>
<sequence>MPRRGNHPLVTCGQAPSCTDKFCWYLICFIAIVSLVAISTYILQNVHDSDGLSYQYFSQELRKMKDQLVKMETEVKEVFTSKLDTEKKLETIEELLKDLKKATQKGTQGDLKCPKRDGKCKPINKEITDALDLYADDKTGKTDFALESAAYIKYLLLLNESIGFVSGGRIVDTRDTVSYPEPEKVTFLGVMLCTKSNSARAILQPGSLPGECWAFRGSRGCTIVQLLGKVLISGVTLEHISPTMSPSGQITTAPKEFSIKGMKSVDDSNPDFLGKFTYDIKGTRLQYFEMPSCDKAYSLIEFKVLSNHGHPDFTCVYRC</sequence>